<evidence type="ECO:0000256" key="4">
    <source>
        <dbReference type="ARBA" id="ARBA00023136"/>
    </source>
</evidence>
<dbReference type="GO" id="GO:0016020">
    <property type="term" value="C:membrane"/>
    <property type="evidence" value="ECO:0007669"/>
    <property type="project" value="UniProtKB-SubCell"/>
</dbReference>
<name>A0ABD4T3I3_9CYAN</name>
<dbReference type="Proteomes" id="UP000031561">
    <property type="component" value="Unassembled WGS sequence"/>
</dbReference>
<dbReference type="InterPro" id="IPR002523">
    <property type="entry name" value="MgTranspt_CorA/ZnTranspt_ZntB"/>
</dbReference>
<gene>
    <name evidence="6" type="ORF">QQ91_0009380</name>
</gene>
<dbReference type="Pfam" id="PF01544">
    <property type="entry name" value="CorA"/>
    <property type="match status" value="1"/>
</dbReference>
<evidence type="ECO:0000256" key="3">
    <source>
        <dbReference type="ARBA" id="ARBA00022989"/>
    </source>
</evidence>
<dbReference type="InterPro" id="IPR045863">
    <property type="entry name" value="CorA_TM1_TM2"/>
</dbReference>
<feature type="transmembrane region" description="Helical" evidence="5">
    <location>
        <begin position="226"/>
        <end position="246"/>
    </location>
</feature>
<evidence type="ECO:0000313" key="6">
    <source>
        <dbReference type="EMBL" id="MCM1983033.1"/>
    </source>
</evidence>
<dbReference type="EMBL" id="JTHE03000053">
    <property type="protein sequence ID" value="MCM1983033.1"/>
    <property type="molecule type" value="Genomic_DNA"/>
</dbReference>
<keyword evidence="3 5" id="KW-1133">Transmembrane helix</keyword>
<protein>
    <recommendedName>
        <fullName evidence="8">CorA-like Mg2+ transporter protein</fullName>
    </recommendedName>
</protein>
<dbReference type="SUPFAM" id="SSF144083">
    <property type="entry name" value="Magnesium transport protein CorA, transmembrane region"/>
    <property type="match status" value="1"/>
</dbReference>
<keyword evidence="2 5" id="KW-0812">Transmembrane</keyword>
<keyword evidence="7" id="KW-1185">Reference proteome</keyword>
<evidence type="ECO:0000256" key="1">
    <source>
        <dbReference type="ARBA" id="ARBA00004141"/>
    </source>
</evidence>
<dbReference type="Gene3D" id="1.20.58.340">
    <property type="entry name" value="Magnesium transport protein CorA, transmembrane region"/>
    <property type="match status" value="1"/>
</dbReference>
<accession>A0ABD4T3I3</accession>
<dbReference type="RefSeq" id="WP_166281831.1">
    <property type="nucleotide sequence ID" value="NZ_JTHE03000053.1"/>
</dbReference>
<comment type="caution">
    <text evidence="6">The sequence shown here is derived from an EMBL/GenBank/DDBJ whole genome shotgun (WGS) entry which is preliminary data.</text>
</comment>
<evidence type="ECO:0000313" key="7">
    <source>
        <dbReference type="Proteomes" id="UP000031561"/>
    </source>
</evidence>
<proteinExistence type="predicted"/>
<keyword evidence="4 5" id="KW-0472">Membrane</keyword>
<evidence type="ECO:0000256" key="2">
    <source>
        <dbReference type="ARBA" id="ARBA00022692"/>
    </source>
</evidence>
<dbReference type="AlphaFoldDB" id="A0ABD4T3I3"/>
<comment type="subcellular location">
    <subcellularLocation>
        <location evidence="1">Membrane</location>
        <topology evidence="1">Multi-pass membrane protein</topology>
    </subcellularLocation>
</comment>
<reference evidence="6 7" key="1">
    <citation type="journal article" date="2015" name="Genome Announc.">
        <title>Draft Genome Sequence of Filamentous Marine Cyanobacterium Lyngbya confervoides Strain BDU141951.</title>
        <authorList>
            <person name="Chandrababunaidu M.M."/>
            <person name="Sen D."/>
            <person name="Tripathy S."/>
        </authorList>
    </citation>
    <scope>NUCLEOTIDE SEQUENCE [LARGE SCALE GENOMIC DNA]</scope>
    <source>
        <strain evidence="6 7">BDU141951</strain>
    </source>
</reference>
<evidence type="ECO:0000256" key="5">
    <source>
        <dbReference type="SAM" id="Phobius"/>
    </source>
</evidence>
<evidence type="ECO:0008006" key="8">
    <source>
        <dbReference type="Google" id="ProtNLM"/>
    </source>
</evidence>
<feature type="transmembrane region" description="Helical" evidence="5">
    <location>
        <begin position="195"/>
        <end position="214"/>
    </location>
</feature>
<organism evidence="6 7">
    <name type="scientific">Lyngbya confervoides BDU141951</name>
    <dbReference type="NCBI Taxonomy" id="1574623"/>
    <lineage>
        <taxon>Bacteria</taxon>
        <taxon>Bacillati</taxon>
        <taxon>Cyanobacteriota</taxon>
        <taxon>Cyanophyceae</taxon>
        <taxon>Oscillatoriophycideae</taxon>
        <taxon>Oscillatoriales</taxon>
        <taxon>Microcoleaceae</taxon>
        <taxon>Lyngbya</taxon>
    </lineage>
</organism>
<sequence length="268" mass="30188">MLVPKTWDLPEEIRRRFGLKGAGHQRAMAAEGHLLLILHCLPLTQGRGSSQSSDPLGRRQPVFFWRSPQGRWRSDHRISGIQGLQQHVKSYETASEALAKRLHRAQWADDYFQLLQDIAPVELAAKNLHATLQAAREAVPEDRDLIDVRDWAREIERSLSLLYISTQNALNFYMARQAETQARLGTQSIKIGTRLNVLAALFFPLTAIASLFGMNLPSGLELQVGLFWLVLLIGVAMGVVTQRWVLDGRHEGLRGLWRSPQKAEGNDS</sequence>